<evidence type="ECO:0000313" key="3">
    <source>
        <dbReference type="EMBL" id="MCS3920796.1"/>
    </source>
</evidence>
<evidence type="ECO:0000256" key="1">
    <source>
        <dbReference type="SAM" id="MobiDB-lite"/>
    </source>
</evidence>
<sequence>MQRRTWSHLWGIMLLCLLPLTLWAQSEKRVTIELKEAPITEAFDQLFRAAGENFMLLPIVPTERRLTMRLTDVPFEKALNFLCDLAGLKWERKDGIYLIGPKQPMVGFGAIGGAFIPPTVLPPIVQSPMPPTIGRSPMAFGFVGGAMPPDWVVYTAKAIFCPGCGTPVRRECPKCKNLMAWEWKFCPFDGTKLPPPPQNCPKCGSPLTKPLHLHHPPVGSEQRPEPPKEK</sequence>
<feature type="region of interest" description="Disordered" evidence="1">
    <location>
        <begin position="199"/>
        <end position="230"/>
    </location>
</feature>
<name>A0ABT2ES76_9BACT</name>
<dbReference type="GO" id="GO:0003746">
    <property type="term" value="F:translation elongation factor activity"/>
    <property type="evidence" value="ECO:0007669"/>
    <property type="project" value="UniProtKB-KW"/>
</dbReference>
<comment type="caution">
    <text evidence="3">The sequence shown here is derived from an EMBL/GenBank/DDBJ whole genome shotgun (WGS) entry which is preliminary data.</text>
</comment>
<proteinExistence type="predicted"/>
<dbReference type="EMBL" id="JANUCP010000007">
    <property type="protein sequence ID" value="MCS3920796.1"/>
    <property type="molecule type" value="Genomic_DNA"/>
</dbReference>
<keyword evidence="3" id="KW-0648">Protein biosynthesis</keyword>
<keyword evidence="3" id="KW-0251">Elongation factor</keyword>
<dbReference type="Proteomes" id="UP001204798">
    <property type="component" value="Unassembled WGS sequence"/>
</dbReference>
<organism evidence="3 4">
    <name type="scientific">Candidatus Fervidibacter sacchari</name>
    <dbReference type="NCBI Taxonomy" id="1448929"/>
    <lineage>
        <taxon>Bacteria</taxon>
        <taxon>Candidatus Fervidibacterota</taxon>
        <taxon>Candidatus Fervidibacter</taxon>
    </lineage>
</organism>
<dbReference type="Gene3D" id="3.30.1370.130">
    <property type="match status" value="1"/>
</dbReference>
<evidence type="ECO:0000313" key="4">
    <source>
        <dbReference type="Proteomes" id="UP001204798"/>
    </source>
</evidence>
<dbReference type="Pfam" id="PF12773">
    <property type="entry name" value="DZR"/>
    <property type="match status" value="1"/>
</dbReference>
<reference evidence="3 4" key="1">
    <citation type="submission" date="2022-08" db="EMBL/GenBank/DDBJ databases">
        <title>Bacterial and archaeal communities from various locations to study Microbial Dark Matter (Phase II).</title>
        <authorList>
            <person name="Stepanauskas R."/>
        </authorList>
    </citation>
    <scope>NUCLEOTIDE SEQUENCE [LARGE SCALE GENOMIC DNA]</scope>
    <source>
        <strain evidence="3 4">PD1</strain>
    </source>
</reference>
<accession>A0ABT2ES76</accession>
<evidence type="ECO:0000259" key="2">
    <source>
        <dbReference type="Pfam" id="PF12773"/>
    </source>
</evidence>
<feature type="domain" description="DZANK-type" evidence="2">
    <location>
        <begin position="155"/>
        <end position="187"/>
    </location>
</feature>
<keyword evidence="4" id="KW-1185">Reference proteome</keyword>
<dbReference type="InterPro" id="IPR025874">
    <property type="entry name" value="DZR"/>
</dbReference>
<dbReference type="RefSeq" id="WP_259100950.1">
    <property type="nucleotide sequence ID" value="NZ_CP130454.1"/>
</dbReference>
<protein>
    <submittedName>
        <fullName evidence="3">RNA polymerase subunit RPABC4/transcription elongation factor Spt4</fullName>
    </submittedName>
</protein>
<gene>
    <name evidence="3" type="ORF">M2350_003233</name>
</gene>